<sequence>FDQALEYFLLDTPHTTSNTSIKVKVKWHPPPKDRYKVNIDGAFNEENLHGGISGVIRNNNGEWMLGYFTKCQSISPIHAELLAFRQALQTIIKGNFTPCEIKTDATEVIRFLEENYPTYNVLIFKCRCLMEKAMKQGEIRMKHNFREGNMVAHKLAKEALHYPSYNISSYFAKPPNFALNVYCKDKYGCNSFRSCSLNACNILASLGNDNAL</sequence>
<feature type="domain" description="RNase H type-1" evidence="1">
    <location>
        <begin position="38"/>
        <end position="159"/>
    </location>
</feature>
<proteinExistence type="predicted"/>
<dbReference type="SUPFAM" id="SSF53098">
    <property type="entry name" value="Ribonuclease H-like"/>
    <property type="match status" value="1"/>
</dbReference>
<dbReference type="STRING" id="49451.A0A314L882"/>
<protein>
    <recommendedName>
        <fullName evidence="1">RNase H type-1 domain-containing protein</fullName>
    </recommendedName>
</protein>
<comment type="caution">
    <text evidence="2">The sequence shown here is derived from an EMBL/GenBank/DDBJ whole genome shotgun (WGS) entry which is preliminary data.</text>
</comment>
<evidence type="ECO:0000259" key="1">
    <source>
        <dbReference type="Pfam" id="PF13456"/>
    </source>
</evidence>
<dbReference type="SMR" id="A0A314L882"/>
<organism evidence="2 3">
    <name type="scientific">Nicotiana attenuata</name>
    <name type="common">Coyote tobacco</name>
    <dbReference type="NCBI Taxonomy" id="49451"/>
    <lineage>
        <taxon>Eukaryota</taxon>
        <taxon>Viridiplantae</taxon>
        <taxon>Streptophyta</taxon>
        <taxon>Embryophyta</taxon>
        <taxon>Tracheophyta</taxon>
        <taxon>Spermatophyta</taxon>
        <taxon>Magnoliopsida</taxon>
        <taxon>eudicotyledons</taxon>
        <taxon>Gunneridae</taxon>
        <taxon>Pentapetalae</taxon>
        <taxon>asterids</taxon>
        <taxon>lamiids</taxon>
        <taxon>Solanales</taxon>
        <taxon>Solanaceae</taxon>
        <taxon>Nicotianoideae</taxon>
        <taxon>Nicotianeae</taxon>
        <taxon>Nicotiana</taxon>
    </lineage>
</organism>
<dbReference type="PANTHER" id="PTHR47723">
    <property type="entry name" value="OS05G0353850 PROTEIN"/>
    <property type="match status" value="1"/>
</dbReference>
<dbReference type="Proteomes" id="UP000187609">
    <property type="component" value="Unassembled WGS sequence"/>
</dbReference>
<dbReference type="CDD" id="cd06222">
    <property type="entry name" value="RNase_H_like"/>
    <property type="match status" value="1"/>
</dbReference>
<feature type="non-terminal residue" evidence="2">
    <location>
        <position position="1"/>
    </location>
</feature>
<evidence type="ECO:0000313" key="2">
    <source>
        <dbReference type="EMBL" id="OIT37991.1"/>
    </source>
</evidence>
<dbReference type="Pfam" id="PF13456">
    <property type="entry name" value="RVT_3"/>
    <property type="match status" value="1"/>
</dbReference>
<dbReference type="InterPro" id="IPR036397">
    <property type="entry name" value="RNaseH_sf"/>
</dbReference>
<dbReference type="InterPro" id="IPR012337">
    <property type="entry name" value="RNaseH-like_sf"/>
</dbReference>
<dbReference type="InterPro" id="IPR053151">
    <property type="entry name" value="RNase_H-like"/>
</dbReference>
<dbReference type="Gramene" id="OIT37991">
    <property type="protein sequence ID" value="OIT37991"/>
    <property type="gene ID" value="A4A49_61289"/>
</dbReference>
<reference evidence="2" key="1">
    <citation type="submission" date="2016-11" db="EMBL/GenBank/DDBJ databases">
        <title>The genome of Nicotiana attenuata.</title>
        <authorList>
            <person name="Xu S."/>
            <person name="Brockmoeller T."/>
            <person name="Gaquerel E."/>
            <person name="Navarro A."/>
            <person name="Kuhl H."/>
            <person name="Gase K."/>
            <person name="Ling Z."/>
            <person name="Zhou W."/>
            <person name="Kreitzer C."/>
            <person name="Stanke M."/>
            <person name="Tang H."/>
            <person name="Lyons E."/>
            <person name="Pandey P."/>
            <person name="Pandey S.P."/>
            <person name="Timmermann B."/>
            <person name="Baldwin I.T."/>
        </authorList>
    </citation>
    <scope>NUCLEOTIDE SEQUENCE [LARGE SCALE GENOMIC DNA]</scope>
    <source>
        <strain evidence="2">UT</strain>
    </source>
</reference>
<dbReference type="Gene3D" id="3.30.420.10">
    <property type="entry name" value="Ribonuclease H-like superfamily/Ribonuclease H"/>
    <property type="match status" value="1"/>
</dbReference>
<gene>
    <name evidence="2" type="ORF">A4A49_61289</name>
</gene>
<dbReference type="PANTHER" id="PTHR47723:SF23">
    <property type="entry name" value="REVERSE TRANSCRIPTASE-LIKE PROTEIN"/>
    <property type="match status" value="1"/>
</dbReference>
<dbReference type="AlphaFoldDB" id="A0A314L882"/>
<dbReference type="GO" id="GO:0004523">
    <property type="term" value="F:RNA-DNA hybrid ribonuclease activity"/>
    <property type="evidence" value="ECO:0007669"/>
    <property type="project" value="InterPro"/>
</dbReference>
<dbReference type="GO" id="GO:0003676">
    <property type="term" value="F:nucleic acid binding"/>
    <property type="evidence" value="ECO:0007669"/>
    <property type="project" value="InterPro"/>
</dbReference>
<keyword evidence="3" id="KW-1185">Reference proteome</keyword>
<dbReference type="InterPro" id="IPR002156">
    <property type="entry name" value="RNaseH_domain"/>
</dbReference>
<dbReference type="EMBL" id="MJEQ01000247">
    <property type="protein sequence ID" value="OIT37991.1"/>
    <property type="molecule type" value="Genomic_DNA"/>
</dbReference>
<name>A0A314L882_NICAT</name>
<feature type="non-terminal residue" evidence="2">
    <location>
        <position position="212"/>
    </location>
</feature>
<accession>A0A314L882</accession>
<dbReference type="InterPro" id="IPR044730">
    <property type="entry name" value="RNase_H-like_dom_plant"/>
</dbReference>
<evidence type="ECO:0000313" key="3">
    <source>
        <dbReference type="Proteomes" id="UP000187609"/>
    </source>
</evidence>